<proteinExistence type="predicted"/>
<gene>
    <name evidence="1" type="ORF">CAter282_1654</name>
</gene>
<accession>A0A127QHG8</accession>
<organism evidence="1 2">
    <name type="scientific">Collimonas arenae</name>
    <dbReference type="NCBI Taxonomy" id="279058"/>
    <lineage>
        <taxon>Bacteria</taxon>
        <taxon>Pseudomonadati</taxon>
        <taxon>Pseudomonadota</taxon>
        <taxon>Betaproteobacteria</taxon>
        <taxon>Burkholderiales</taxon>
        <taxon>Oxalobacteraceae</taxon>
        <taxon>Collimonas</taxon>
    </lineage>
</organism>
<protein>
    <submittedName>
        <fullName evidence="1">Uncharacterized protein</fullName>
    </submittedName>
</protein>
<evidence type="ECO:0000313" key="1">
    <source>
        <dbReference type="EMBL" id="AMP09436.1"/>
    </source>
</evidence>
<sequence>MFFLICRNDMVEVAESAGAADGKRLYFAAPDPCYWSSF</sequence>
<dbReference type="Proteomes" id="UP000071778">
    <property type="component" value="Chromosome"/>
</dbReference>
<dbReference type="EMBL" id="CP013235">
    <property type="protein sequence ID" value="AMP09436.1"/>
    <property type="molecule type" value="Genomic_DNA"/>
</dbReference>
<reference evidence="1 2" key="1">
    <citation type="submission" date="2015-11" db="EMBL/GenBank/DDBJ databases">
        <title>Exploring the genomic traits of fungus-feeding bacterial genus Collimonas.</title>
        <authorList>
            <person name="Song C."/>
            <person name="Schmidt R."/>
            <person name="de Jager V."/>
            <person name="Krzyzanowska D."/>
            <person name="Jongedijk E."/>
            <person name="Cankar K."/>
            <person name="Beekwilder J."/>
            <person name="van Veen A."/>
            <person name="de Boer W."/>
            <person name="van Veen J.A."/>
            <person name="Garbeva P."/>
        </authorList>
    </citation>
    <scope>NUCLEOTIDE SEQUENCE [LARGE SCALE GENOMIC DNA]</scope>
    <source>
        <strain evidence="1 2">Ter282</strain>
    </source>
</reference>
<name>A0A127QHG8_9BURK</name>
<dbReference type="AlphaFoldDB" id="A0A127QHG8"/>
<evidence type="ECO:0000313" key="2">
    <source>
        <dbReference type="Proteomes" id="UP000071778"/>
    </source>
</evidence>
<dbReference type="PATRIC" id="fig|279058.17.peg.1765"/>
<keyword evidence="2" id="KW-1185">Reference proteome</keyword>